<feature type="transmembrane region" description="Helical" evidence="7">
    <location>
        <begin position="496"/>
        <end position="512"/>
    </location>
</feature>
<organism evidence="10 11">
    <name type="scientific">Oceanomicrobium pacificus</name>
    <dbReference type="NCBI Taxonomy" id="2692916"/>
    <lineage>
        <taxon>Bacteria</taxon>
        <taxon>Pseudomonadati</taxon>
        <taxon>Pseudomonadota</taxon>
        <taxon>Alphaproteobacteria</taxon>
        <taxon>Rhodobacterales</taxon>
        <taxon>Paracoccaceae</taxon>
        <taxon>Oceanomicrobium</taxon>
    </lineage>
</organism>
<feature type="transmembrane region" description="Helical" evidence="7">
    <location>
        <begin position="40"/>
        <end position="57"/>
    </location>
</feature>
<keyword evidence="11" id="KW-1185">Reference proteome</keyword>
<protein>
    <submittedName>
        <fullName evidence="10">DUF4131 domain-containing protein</fullName>
    </submittedName>
</protein>
<dbReference type="RefSeq" id="WP_160854639.1">
    <property type="nucleotide sequence ID" value="NZ_WUWG01000003.1"/>
</dbReference>
<dbReference type="Proteomes" id="UP000436016">
    <property type="component" value="Unassembled WGS sequence"/>
</dbReference>
<sequence>MSEPGQSPRAAGQVADAAIVAFGAGMAVYAALWQEPTPRMAALWAAAGAVSLVWLGWKRAATPVPVLLVLAVVCGLGLGALKTVRIATPVIERDWYGPVAGRIVALDRSAGGHPRVLLEDVTLFGWAGPPLERVRIVMRGDLPDRPLLPGQGLLMEAGLAAPKGPVEPGGFDFRRYSYFRQIGATGFAPLPVLRYPPADARGWRTWIEVRRVSLSRALRSRMDGRSGGFAAAILTGDRSELDPADVAHLRAANLAHLLAISGLHVGMLTGLVFALARLALLMLPSVGDRWPVRKIAALAALAAGIAYLGLSGGNVATQRAFVMVAIMLGAVMLDRPALTIRSVTIAALVLLCLGPAGTVLEAGFQMSFSATLALVAAFGAVRGRFGPAKGWAALATRWLAALALSALVAGAATAPFAAYHFNLAPRYGLVANMLAVPVMGSVIMPGAIAAACLAPIGLAAPALWVMGKGIALVLAIAATVASWPGAVAAVPAGPPMALALVTAGGLWVCLAARRNWGGLPVAAAGIALWLLTPRPDLIVAPSGRVAGLLTEAGRSLSDARGDRFAVENWLAADGDTADLKAAAERPGWTRDGGLRLARSGAWTIVLMREGEGFEPVCRAQHLLILPGPAPQNGPCVAIGRSDLDQRGAVAVYFRGSNKRPDLRWTDPAQRVRPWAGGPSVLQSGQ</sequence>
<feature type="transmembrane region" description="Helical" evidence="7">
    <location>
        <begin position="433"/>
        <end position="458"/>
    </location>
</feature>
<dbReference type="PANTHER" id="PTHR30619">
    <property type="entry name" value="DNA INTERNALIZATION/COMPETENCE PROTEIN COMEC/REC2"/>
    <property type="match status" value="1"/>
</dbReference>
<dbReference type="InterPro" id="IPR004477">
    <property type="entry name" value="ComEC_N"/>
</dbReference>
<comment type="caution">
    <text evidence="10">The sequence shown here is derived from an EMBL/GenBank/DDBJ whole genome shotgun (WGS) entry which is preliminary data.</text>
</comment>
<proteinExistence type="predicted"/>
<comment type="subcellular location">
    <subcellularLocation>
        <location evidence="1">Cell membrane</location>
        <topology evidence="1">Multi-pass membrane protein</topology>
    </subcellularLocation>
</comment>
<feature type="transmembrane region" description="Helical" evidence="7">
    <location>
        <begin position="295"/>
        <end position="317"/>
    </location>
</feature>
<keyword evidence="5 7" id="KW-0472">Membrane</keyword>
<feature type="region of interest" description="Disordered" evidence="6">
    <location>
        <begin position="662"/>
        <end position="685"/>
    </location>
</feature>
<evidence type="ECO:0000313" key="11">
    <source>
        <dbReference type="Proteomes" id="UP000436016"/>
    </source>
</evidence>
<name>A0A6B0U4F5_9RHOB</name>
<feature type="transmembrane region" description="Helical" evidence="7">
    <location>
        <begin position="12"/>
        <end position="33"/>
    </location>
</feature>
<feature type="domain" description="ComEC/Rec2-related protein" evidence="8">
    <location>
        <begin position="233"/>
        <end position="513"/>
    </location>
</feature>
<dbReference type="InterPro" id="IPR052159">
    <property type="entry name" value="Competence_DNA_uptake"/>
</dbReference>
<evidence type="ECO:0000256" key="3">
    <source>
        <dbReference type="ARBA" id="ARBA00022692"/>
    </source>
</evidence>
<evidence type="ECO:0000256" key="4">
    <source>
        <dbReference type="ARBA" id="ARBA00022989"/>
    </source>
</evidence>
<feature type="transmembrane region" description="Helical" evidence="7">
    <location>
        <begin position="362"/>
        <end position="381"/>
    </location>
</feature>
<dbReference type="AlphaFoldDB" id="A0A6B0U4F5"/>
<feature type="transmembrane region" description="Helical" evidence="7">
    <location>
        <begin position="338"/>
        <end position="356"/>
    </location>
</feature>
<keyword evidence="2" id="KW-1003">Cell membrane</keyword>
<dbReference type="Pfam" id="PF13567">
    <property type="entry name" value="DUF4131"/>
    <property type="match status" value="1"/>
</dbReference>
<evidence type="ECO:0000256" key="7">
    <source>
        <dbReference type="SAM" id="Phobius"/>
    </source>
</evidence>
<accession>A0A6B0U4F5</accession>
<dbReference type="PANTHER" id="PTHR30619:SF1">
    <property type="entry name" value="RECOMBINATION PROTEIN 2"/>
    <property type="match status" value="1"/>
</dbReference>
<feature type="domain" description="DUF4131" evidence="9">
    <location>
        <begin position="42"/>
        <end position="189"/>
    </location>
</feature>
<dbReference type="GO" id="GO:0005886">
    <property type="term" value="C:plasma membrane"/>
    <property type="evidence" value="ECO:0007669"/>
    <property type="project" value="UniProtKB-SubCell"/>
</dbReference>
<feature type="transmembrane region" description="Helical" evidence="7">
    <location>
        <begin position="257"/>
        <end position="283"/>
    </location>
</feature>
<dbReference type="EMBL" id="WUWG01000003">
    <property type="protein sequence ID" value="MXU65821.1"/>
    <property type="molecule type" value="Genomic_DNA"/>
</dbReference>
<dbReference type="InterPro" id="IPR025405">
    <property type="entry name" value="DUF4131"/>
</dbReference>
<feature type="transmembrane region" description="Helical" evidence="7">
    <location>
        <begin position="401"/>
        <end position="421"/>
    </location>
</feature>
<reference evidence="10 11" key="1">
    <citation type="submission" date="2019-12" db="EMBL/GenBank/DDBJ databases">
        <title>Strain KN286 was isolated from seawater, which was collected from Caroline Seamount in the tropical western Pacific.</title>
        <authorList>
            <person name="Wang Q."/>
        </authorList>
    </citation>
    <scope>NUCLEOTIDE SEQUENCE [LARGE SCALE GENOMIC DNA]</scope>
    <source>
        <strain evidence="10 11">KN286</strain>
    </source>
</reference>
<gene>
    <name evidence="10" type="ORF">GSH16_10200</name>
</gene>
<keyword evidence="3 7" id="KW-0812">Transmembrane</keyword>
<evidence type="ECO:0000256" key="1">
    <source>
        <dbReference type="ARBA" id="ARBA00004651"/>
    </source>
</evidence>
<evidence type="ECO:0000256" key="6">
    <source>
        <dbReference type="SAM" id="MobiDB-lite"/>
    </source>
</evidence>
<feature type="transmembrane region" description="Helical" evidence="7">
    <location>
        <begin position="470"/>
        <end position="490"/>
    </location>
</feature>
<dbReference type="Pfam" id="PF03772">
    <property type="entry name" value="Competence"/>
    <property type="match status" value="1"/>
</dbReference>
<evidence type="ECO:0000259" key="9">
    <source>
        <dbReference type="Pfam" id="PF13567"/>
    </source>
</evidence>
<evidence type="ECO:0000259" key="8">
    <source>
        <dbReference type="Pfam" id="PF03772"/>
    </source>
</evidence>
<evidence type="ECO:0000313" key="10">
    <source>
        <dbReference type="EMBL" id="MXU65821.1"/>
    </source>
</evidence>
<feature type="transmembrane region" description="Helical" evidence="7">
    <location>
        <begin position="63"/>
        <end position="81"/>
    </location>
</feature>
<dbReference type="NCBIfam" id="TIGR00360">
    <property type="entry name" value="ComEC_N-term"/>
    <property type="match status" value="1"/>
</dbReference>
<evidence type="ECO:0000256" key="5">
    <source>
        <dbReference type="ARBA" id="ARBA00023136"/>
    </source>
</evidence>
<keyword evidence="4 7" id="KW-1133">Transmembrane helix</keyword>
<evidence type="ECO:0000256" key="2">
    <source>
        <dbReference type="ARBA" id="ARBA00022475"/>
    </source>
</evidence>